<proteinExistence type="predicted"/>
<name>A0A8I6YRU6_HORVV</name>
<reference evidence="3" key="3">
    <citation type="submission" date="2022-01" db="UniProtKB">
        <authorList>
            <consortium name="EnsemblPlants"/>
        </authorList>
    </citation>
    <scope>IDENTIFICATION</scope>
    <source>
        <strain evidence="3">subsp. vulgare</strain>
    </source>
</reference>
<feature type="compositionally biased region" description="Basic and acidic residues" evidence="2">
    <location>
        <begin position="113"/>
        <end position="123"/>
    </location>
</feature>
<dbReference type="AlphaFoldDB" id="A0A8I6YRU6"/>
<evidence type="ECO:0000313" key="3">
    <source>
        <dbReference type="EnsemblPlants" id="HORVU.MOREX.r3.7HG0738040.1"/>
    </source>
</evidence>
<feature type="compositionally biased region" description="Polar residues" evidence="2">
    <location>
        <begin position="56"/>
        <end position="68"/>
    </location>
</feature>
<accession>A0A8I6YRU6</accession>
<evidence type="ECO:0000256" key="2">
    <source>
        <dbReference type="SAM" id="MobiDB-lite"/>
    </source>
</evidence>
<feature type="compositionally biased region" description="Pro residues" evidence="2">
    <location>
        <begin position="124"/>
        <end position="142"/>
    </location>
</feature>
<feature type="region of interest" description="Disordered" evidence="2">
    <location>
        <begin position="35"/>
        <end position="221"/>
    </location>
</feature>
<reference evidence="4" key="1">
    <citation type="journal article" date="2012" name="Nature">
        <title>A physical, genetic and functional sequence assembly of the barley genome.</title>
        <authorList>
            <consortium name="The International Barley Genome Sequencing Consortium"/>
            <person name="Mayer K.F."/>
            <person name="Waugh R."/>
            <person name="Brown J.W."/>
            <person name="Schulman A."/>
            <person name="Langridge P."/>
            <person name="Platzer M."/>
            <person name="Fincher G.B."/>
            <person name="Muehlbauer G.J."/>
            <person name="Sato K."/>
            <person name="Close T.J."/>
            <person name="Wise R.P."/>
            <person name="Stein N."/>
        </authorList>
    </citation>
    <scope>NUCLEOTIDE SEQUENCE [LARGE SCALE GENOMIC DNA]</scope>
    <source>
        <strain evidence="4">cv. Morex</strain>
    </source>
</reference>
<feature type="compositionally biased region" description="Acidic residues" evidence="2">
    <location>
        <begin position="91"/>
        <end position="104"/>
    </location>
</feature>
<dbReference type="EnsemblPlants" id="HORVU.MOREX.r3.7HG0738040.1">
    <property type="protein sequence ID" value="HORVU.MOREX.r3.7HG0738040.1"/>
    <property type="gene ID" value="HORVU.MOREX.r3.7HG0738040"/>
</dbReference>
<dbReference type="Gramene" id="HORVU.MOREX.r3.7HG0738040.1">
    <property type="protein sequence ID" value="HORVU.MOREX.r3.7HG0738040.1"/>
    <property type="gene ID" value="HORVU.MOREX.r3.7HG0738040"/>
</dbReference>
<feature type="coiled-coil region" evidence="1">
    <location>
        <begin position="352"/>
        <end position="414"/>
    </location>
</feature>
<keyword evidence="4" id="KW-1185">Reference proteome</keyword>
<keyword evidence="1" id="KW-0175">Coiled coil</keyword>
<dbReference type="Proteomes" id="UP000011116">
    <property type="component" value="Chromosome 7H"/>
</dbReference>
<sequence length="600" mass="65567">MWHYVGPSDSTRSHPNDVSGETMSAWVRSITGACDNPVGARRVKPFHAENPPPNEEWTNWYSAVSNGNPAEEEEGSKEGSADNTEYVSDSGETEEETEEEEEDGAQSSPPSPPEHRTKCRHDPTAPPAPPAAPSAPPAPPVAPSARSVKRTRGASTEPVNQPSKVAKPSGPKPRKALPRMRITVPVASADATSATSLPRQDDDPMDTDNAATSQQVRLPSEVIHLEDDDLRGSEPALAPVPGVIPSAANPTMNVPPTETVSPTKTVALKAEPTGAELGMPRESSVAPGPSAVQYDARRLPEDQVGSAKDAMMQVELMAGDAKGAYDSIASLYKKSLELRDDIRKTCEMGSAYNALKAEKTQLAEDLEVAVNDLARVKKALADREKSLEEYLETNKALVAEVDKMKKERSDWMAQLKVMNTRCRAQENYVSDWARKMVALLGDFCRDIEAEADEIERSLVPNVPLGDEANRDMLRAHSRLNRVGPFIGRLRKVVGRIDKELWPEDDSRSEIDGLMTRLEDVPSRVQAWKKSAARCGADVALSLVRVHCKEAREEKLKTLHVTNTKKLRFEDFMETFIDTATRIADGINLDTFVELASPGDA</sequence>
<feature type="region of interest" description="Disordered" evidence="2">
    <location>
        <begin position="1"/>
        <end position="21"/>
    </location>
</feature>
<evidence type="ECO:0000313" key="4">
    <source>
        <dbReference type="Proteomes" id="UP000011116"/>
    </source>
</evidence>
<reference evidence="3" key="2">
    <citation type="submission" date="2020-10" db="EMBL/GenBank/DDBJ databases">
        <authorList>
            <person name="Scholz U."/>
            <person name="Mascher M."/>
            <person name="Fiebig A."/>
        </authorList>
    </citation>
    <scope>NUCLEOTIDE SEQUENCE [LARGE SCALE GENOMIC DNA]</scope>
    <source>
        <strain evidence="3">cv. Morex</strain>
    </source>
</reference>
<organism evidence="3 4">
    <name type="scientific">Hordeum vulgare subsp. vulgare</name>
    <name type="common">Domesticated barley</name>
    <dbReference type="NCBI Taxonomy" id="112509"/>
    <lineage>
        <taxon>Eukaryota</taxon>
        <taxon>Viridiplantae</taxon>
        <taxon>Streptophyta</taxon>
        <taxon>Embryophyta</taxon>
        <taxon>Tracheophyta</taxon>
        <taxon>Spermatophyta</taxon>
        <taxon>Magnoliopsida</taxon>
        <taxon>Liliopsida</taxon>
        <taxon>Poales</taxon>
        <taxon>Poaceae</taxon>
        <taxon>BOP clade</taxon>
        <taxon>Pooideae</taxon>
        <taxon>Triticodae</taxon>
        <taxon>Triticeae</taxon>
        <taxon>Hordeinae</taxon>
        <taxon>Hordeum</taxon>
    </lineage>
</organism>
<feature type="compositionally biased region" description="Polar residues" evidence="2">
    <location>
        <begin position="153"/>
        <end position="163"/>
    </location>
</feature>
<evidence type="ECO:0000256" key="1">
    <source>
        <dbReference type="SAM" id="Coils"/>
    </source>
</evidence>
<protein>
    <submittedName>
        <fullName evidence="3">Uncharacterized protein</fullName>
    </submittedName>
</protein>